<feature type="domain" description="MbtH-like" evidence="2">
    <location>
        <begin position="12"/>
        <end position="62"/>
    </location>
</feature>
<dbReference type="SUPFAM" id="SSF160582">
    <property type="entry name" value="MbtH-like"/>
    <property type="match status" value="1"/>
</dbReference>
<gene>
    <name evidence="3" type="ORF">GCM10010361_27630</name>
</gene>
<dbReference type="EMBL" id="BAAABY010000023">
    <property type="protein sequence ID" value="GAA0462268.1"/>
    <property type="molecule type" value="Genomic_DNA"/>
</dbReference>
<proteinExistence type="predicted"/>
<dbReference type="Proteomes" id="UP001500909">
    <property type="component" value="Unassembled WGS sequence"/>
</dbReference>
<dbReference type="InterPro" id="IPR005153">
    <property type="entry name" value="MbtH-like_dom"/>
</dbReference>
<sequence length="65" mass="7067">MTQQAGPFDAGPEKDEAGDTHLVLANDHGRQSLWPVWRAVPPGWTTRFGPAPHDACVRHVATHTA</sequence>
<feature type="region of interest" description="Disordered" evidence="1">
    <location>
        <begin position="1"/>
        <end position="22"/>
    </location>
</feature>
<evidence type="ECO:0000256" key="1">
    <source>
        <dbReference type="SAM" id="MobiDB-lite"/>
    </source>
</evidence>
<accession>A0ABN0ZY06</accession>
<name>A0ABN0ZY06_9ACTN</name>
<dbReference type="SMART" id="SM00923">
    <property type="entry name" value="MbtH"/>
    <property type="match status" value="1"/>
</dbReference>
<evidence type="ECO:0000313" key="3">
    <source>
        <dbReference type="EMBL" id="GAA0462268.1"/>
    </source>
</evidence>
<dbReference type="InterPro" id="IPR038020">
    <property type="entry name" value="MbtH-like_sf"/>
</dbReference>
<keyword evidence="4" id="KW-1185">Reference proteome</keyword>
<evidence type="ECO:0000313" key="4">
    <source>
        <dbReference type="Proteomes" id="UP001500909"/>
    </source>
</evidence>
<reference evidence="3 4" key="1">
    <citation type="journal article" date="2019" name="Int. J. Syst. Evol. Microbiol.">
        <title>The Global Catalogue of Microorganisms (GCM) 10K type strain sequencing project: providing services to taxonomists for standard genome sequencing and annotation.</title>
        <authorList>
            <consortium name="The Broad Institute Genomics Platform"/>
            <consortium name="The Broad Institute Genome Sequencing Center for Infectious Disease"/>
            <person name="Wu L."/>
            <person name="Ma J."/>
        </authorList>
    </citation>
    <scope>NUCLEOTIDE SEQUENCE [LARGE SCALE GENOMIC DNA]</scope>
    <source>
        <strain evidence="3 4">JCM 4805</strain>
    </source>
</reference>
<dbReference type="RefSeq" id="WP_346095239.1">
    <property type="nucleotide sequence ID" value="NZ_BAAABY010000023.1"/>
</dbReference>
<dbReference type="Pfam" id="PF03621">
    <property type="entry name" value="MbtH"/>
    <property type="match status" value="1"/>
</dbReference>
<organism evidence="3 4">
    <name type="scientific">Streptomyces olivaceiscleroticus</name>
    <dbReference type="NCBI Taxonomy" id="68245"/>
    <lineage>
        <taxon>Bacteria</taxon>
        <taxon>Bacillati</taxon>
        <taxon>Actinomycetota</taxon>
        <taxon>Actinomycetes</taxon>
        <taxon>Kitasatosporales</taxon>
        <taxon>Streptomycetaceae</taxon>
        <taxon>Streptomyces</taxon>
    </lineage>
</organism>
<protein>
    <recommendedName>
        <fullName evidence="2">MbtH-like domain-containing protein</fullName>
    </recommendedName>
</protein>
<dbReference type="Gene3D" id="3.90.820.10">
    <property type="entry name" value="Structural Genomics, Unknown Function 30-nov-00 1gh9 Mol_id"/>
    <property type="match status" value="1"/>
</dbReference>
<comment type="caution">
    <text evidence="3">The sequence shown here is derived from an EMBL/GenBank/DDBJ whole genome shotgun (WGS) entry which is preliminary data.</text>
</comment>
<evidence type="ECO:0000259" key="2">
    <source>
        <dbReference type="SMART" id="SM00923"/>
    </source>
</evidence>